<reference evidence="3 4" key="1">
    <citation type="submission" date="2018-08" db="EMBL/GenBank/DDBJ databases">
        <title>Chitinophagaceae sp. K23C18032701, a novel bacterium isolated from forest soil.</title>
        <authorList>
            <person name="Wang C."/>
        </authorList>
    </citation>
    <scope>NUCLEOTIDE SEQUENCE [LARGE SCALE GENOMIC DNA]</scope>
    <source>
        <strain evidence="3 4">K23C18032701</strain>
    </source>
</reference>
<protein>
    <submittedName>
        <fullName evidence="3">AsmA family protein</fullName>
    </submittedName>
</protein>
<dbReference type="InterPro" id="IPR052894">
    <property type="entry name" value="AsmA-related"/>
</dbReference>
<keyword evidence="4" id="KW-1185">Reference proteome</keyword>
<dbReference type="GO" id="GO:0090313">
    <property type="term" value="P:regulation of protein targeting to membrane"/>
    <property type="evidence" value="ECO:0007669"/>
    <property type="project" value="TreeGrafter"/>
</dbReference>
<dbReference type="AlphaFoldDB" id="A0A3E1NMD6"/>
<keyword evidence="1" id="KW-0812">Transmembrane</keyword>
<dbReference type="GO" id="GO:0005886">
    <property type="term" value="C:plasma membrane"/>
    <property type="evidence" value="ECO:0007669"/>
    <property type="project" value="TreeGrafter"/>
</dbReference>
<keyword evidence="1" id="KW-0472">Membrane</keyword>
<evidence type="ECO:0000256" key="1">
    <source>
        <dbReference type="SAM" id="Phobius"/>
    </source>
</evidence>
<keyword evidence="1" id="KW-1133">Transmembrane helix</keyword>
<evidence type="ECO:0000313" key="4">
    <source>
        <dbReference type="Proteomes" id="UP000261284"/>
    </source>
</evidence>
<comment type="caution">
    <text evidence="3">The sequence shown here is derived from an EMBL/GenBank/DDBJ whole genome shotgun (WGS) entry which is preliminary data.</text>
</comment>
<evidence type="ECO:0000259" key="2">
    <source>
        <dbReference type="Pfam" id="PF05170"/>
    </source>
</evidence>
<dbReference type="PANTHER" id="PTHR30441:SF8">
    <property type="entry name" value="DUF748 DOMAIN-CONTAINING PROTEIN"/>
    <property type="match status" value="1"/>
</dbReference>
<evidence type="ECO:0000313" key="3">
    <source>
        <dbReference type="EMBL" id="RFM29089.1"/>
    </source>
</evidence>
<organism evidence="3 4">
    <name type="scientific">Deminuibacter soli</name>
    <dbReference type="NCBI Taxonomy" id="2291815"/>
    <lineage>
        <taxon>Bacteria</taxon>
        <taxon>Pseudomonadati</taxon>
        <taxon>Bacteroidota</taxon>
        <taxon>Chitinophagia</taxon>
        <taxon>Chitinophagales</taxon>
        <taxon>Chitinophagaceae</taxon>
        <taxon>Deminuibacter</taxon>
    </lineage>
</organism>
<dbReference type="PANTHER" id="PTHR30441">
    <property type="entry name" value="DUF748 DOMAIN-CONTAINING PROTEIN"/>
    <property type="match status" value="1"/>
</dbReference>
<accession>A0A3E1NMD6</accession>
<dbReference type="InterPro" id="IPR007844">
    <property type="entry name" value="AsmA"/>
</dbReference>
<feature type="transmembrane region" description="Helical" evidence="1">
    <location>
        <begin position="12"/>
        <end position="32"/>
    </location>
</feature>
<dbReference type="Proteomes" id="UP000261284">
    <property type="component" value="Unassembled WGS sequence"/>
</dbReference>
<dbReference type="Pfam" id="PF05170">
    <property type="entry name" value="AsmA"/>
    <property type="match status" value="2"/>
</dbReference>
<sequence length="1084" mass="122138">MTPVTRKRLIRFILIPVICLLVLVGVAVGILVTQQQRLVNMAVQELNKQLNGELVVGGSDISLFQNFPYISIGLKNVQLYANKQKSSKPIYEAEKMYMGFSLPDILRHKYNVKAIVLKNGHLDLVQQTDGQLNIVAASQMHQDTTAAKDTSNVQLDLHINKVVVKNMLVSYIDQKNGQHIAVKIERIQSALHYDSAQLSTDLKGTMVFDYTRPGDTTLFRNKHVSTEIKLSYDKATQVAALPVGKLKLEEAAFNINGTANLRSNTVDFKFSGDRPDFKQLFAFAPEDIAKELKHFKYDGRLNFDGTVKGSIKNGQLPHIELNFACSNAWLHNTDANKKLDSLAFKGYYSNGAGNSLKTSELRLLNMNARPGEGVFRGNIVIRDFTDPKILMQVNSELEIGFVGAFLGIKDLEHVTGHINLNMDFKELVDLSMPQKAMGKLTQGIQSELTVRDLTFRIPSNPYLVEHLNLHAAMKDGFLKLDTLFCNIGNSDFHVNGSISDLPALFHHQEKPVTVTLSAHSDKMILKELLAFDSSKSSKVKEEIYGFNIGMSLETSVNELTHPNPLPKGKFKITQLRAAFKQYPHAFHDFGAALTISDTSLLLRNFAGLIDSSDIQFSGRVNNYALWFNKVMRGKTLVAFDLKSQHLAMRDLLGRYSRQYVPKDYHNEVGSQIWLRSKTELRYDSVFKFANIKIANISGELKKHQFKLDSISGNIKFGADHFVKLDTLRGKIGRSDFNVSMRLYTGKDTARMKKENYLQFASRFLDVDELTNYKLSAADAATENNVAAAFDTTGTVAVKTVSTPAVSHDSGFNIFQVPFINFKAAVNIGKIKYRKLWLKNVVSNIRMQENQQLFLDTLALDIAEGRLAAHAQFNGTNPNKIFLKSLINATDINIEKMMLKLDYFGQDYVINKNIKGRLTGQIKSFVLVHPDLTPYIDQSRAQLDINIYNGVLVNFAPMQAMSSYFKDKNLKMVRFDTLRNKLTFKDGALTIPNMNINTSLGFMEISGKQALDMQMEYYLRIPLKMVTQVGFRMLFGKKQEEVDPDQVDAIEYRDKEKKVRFMNIRISGTPDNYKIGLGKAPKKTS</sequence>
<feature type="domain" description="AsmA" evidence="2">
    <location>
        <begin position="15"/>
        <end position="363"/>
    </location>
</feature>
<dbReference type="OrthoDB" id="1489065at2"/>
<gene>
    <name evidence="3" type="ORF">DXN05_10060</name>
</gene>
<dbReference type="RefSeq" id="WP_116847073.1">
    <property type="nucleotide sequence ID" value="NZ_QTJU01000002.1"/>
</dbReference>
<feature type="domain" description="AsmA" evidence="2">
    <location>
        <begin position="692"/>
        <end position="991"/>
    </location>
</feature>
<dbReference type="EMBL" id="QTJU01000002">
    <property type="protein sequence ID" value="RFM29089.1"/>
    <property type="molecule type" value="Genomic_DNA"/>
</dbReference>
<name>A0A3E1NMD6_9BACT</name>
<proteinExistence type="predicted"/>